<dbReference type="PRINTS" id="PR00480">
    <property type="entry name" value="ASTACIN"/>
</dbReference>
<dbReference type="GO" id="GO:0004222">
    <property type="term" value="F:metalloendopeptidase activity"/>
    <property type="evidence" value="ECO:0007669"/>
    <property type="project" value="UniProtKB-UniRule"/>
</dbReference>
<keyword evidence="13" id="KW-1185">Reference proteome</keyword>
<keyword evidence="6" id="KW-1015">Disulfide bond</keyword>
<dbReference type="InterPro" id="IPR001506">
    <property type="entry name" value="Peptidase_M12A"/>
</dbReference>
<evidence type="ECO:0000259" key="11">
    <source>
        <dbReference type="PROSITE" id="PS51864"/>
    </source>
</evidence>
<feature type="region of interest" description="Disordered" evidence="9">
    <location>
        <begin position="98"/>
        <end position="126"/>
    </location>
</feature>
<sequence length="1418" mass="158390">MVYNDATEEYSQNLSRRRLGLSIIQKGQVLIETMFFTPCKPLLFICFFTIVVVTYSSNIPDGNQSKIKITNDSLPNIINAIDEGGIAIDDETPTEEIETFQRGEEDEQEVGEPLEAGLPPDDASNPHLEEAIRALKSSKSDLDDFLKSLSNLELRELLKTANISSDKYEGDVDLTREQIIRLIQFLEQLESSKRLSVSGNIKDEDAYEEQVGVEYKSLEDKMKEIKKKHMREQDPTKHRVKRKMLRRFDSNETWTFPIKVYIDPKFDDDTLFLNAGRTIRKALKVWADKTCVSFTEVSSPTTTSGIFFKSGTGCTSTIGKAASDVAMNEIVLKYPNCFSDGNIQRQIGHALGLVPEFARPDRDSYVEVQGVNTRPGMDSSFLSFNWFQSLTENVEYDYGSVMQDRESHFARPGTTTLLAKFSEYQNTMGQKAGLSFSDVKIFNYQYCSETCPGYCKLEWSECKHGGYRDPLNCDVCRCPDGWSGPKCETLQPATNAVCGGIKTVDSTPRTLQSPGYPTPGYVLLTSCTWLLQAPPGQHVNARVVGDFETDCASTNSPVCDHDWLEIRYADLGHTGPRYCCTGKPSKTFVSVGNEMMILLRSNDVFVGIGMKTGFQLEYFSTTGDTNVPCKYLKLKDLDNREQKWREGIFKKLAMPWNSKPVYKHLYEPEYMYYESGDWVVGPVIGGTTAGVKIQSNAASPDEAIGTWKSYRSEDWLTEPRLSLTCSDLCDRIWLSGISKQSTYNYLNGAYTLFEIDTNGAPVYKRTTSSDGVVTLNMIGGNKWQLKSDSHTLVSPFTTIVTNPTKIPNTWSIDDEKIKIECYFGPSPCDSIMVSGIKDYQANRMGLYFPEGPLYNGRPMYKHESGDHVMYHNIINETRRYWIIGPDMKGAGGVMITDTAMVPENINADTWQLFDGDTIQWIDVNTGSASCANLVFPWWRRGKDKRFRRATTPCEKLFMTGGDLQLSRKGVYTLQTGTLNSRPVYEHESENSYLYYGTEGWSIGASSGAPTYGVIAIDPALLPYAVVETWEVFNGVEFVDDPAWTVSCFQAPSACNTILFDDDPRQQFRQGLYFLEAETFNDRPVYQHESDVEFLFYNADLYRWFIGPEIGGVRGGVYSIDPSLTPEAVSTTWFVAVAGGSWVPAPKLSARCYTVGAENNCPKFFLGGYPSAQLNRQGVFSLSTKKVMNRAVYDHEGGREYLYYSKPARAWTVGSTPGSSSVGIKGDDTALTLGALSSNTKWSVVIGGKWAAASTLKGECMSDSQPCATLYIGGVTWEQTVNPNILGVYVYTGSTSGNRPVYKSEKGQMYLYYLPQYGLWVFYTTVGVARCYIKIADTALHPEDITASLQECSQTTLSGMNSIAPFCFDEPNTDSCDSLQVTGFSVPHAQYNGRYTRTGTVVNYRASNLLIGMNGLFGM</sequence>
<dbReference type="Gene3D" id="3.40.390.10">
    <property type="entry name" value="Collagenase (Catalytic Domain)"/>
    <property type="match status" value="1"/>
</dbReference>
<proteinExistence type="predicted"/>
<feature type="domain" description="CUB" evidence="10">
    <location>
        <begin position="498"/>
        <end position="621"/>
    </location>
</feature>
<evidence type="ECO:0000256" key="4">
    <source>
        <dbReference type="ARBA" id="ARBA00022833"/>
    </source>
</evidence>
<dbReference type="InterPro" id="IPR000859">
    <property type="entry name" value="CUB_dom"/>
</dbReference>
<evidence type="ECO:0000259" key="10">
    <source>
        <dbReference type="PROSITE" id="PS01180"/>
    </source>
</evidence>
<dbReference type="EMBL" id="CAIIXF020000007">
    <property type="protein sequence ID" value="CAH1790500.1"/>
    <property type="molecule type" value="Genomic_DNA"/>
</dbReference>
<dbReference type="PROSITE" id="PS51864">
    <property type="entry name" value="ASTACIN"/>
    <property type="match status" value="1"/>
</dbReference>
<evidence type="ECO:0000256" key="3">
    <source>
        <dbReference type="ARBA" id="ARBA00022801"/>
    </source>
</evidence>
<keyword evidence="5 8" id="KW-0482">Metalloprotease</keyword>
<dbReference type="PROSITE" id="PS01180">
    <property type="entry name" value="CUB"/>
    <property type="match status" value="1"/>
</dbReference>
<comment type="caution">
    <text evidence="12">The sequence shown here is derived from an EMBL/GenBank/DDBJ whole genome shotgun (WGS) entry which is preliminary data.</text>
</comment>
<comment type="caution">
    <text evidence="7">Lacks conserved residue(s) required for the propagation of feature annotation.</text>
</comment>
<dbReference type="Gene3D" id="2.60.120.290">
    <property type="entry name" value="Spermadhesin, CUB domain"/>
    <property type="match status" value="1"/>
</dbReference>
<dbReference type="SMART" id="SM00235">
    <property type="entry name" value="ZnMc"/>
    <property type="match status" value="1"/>
</dbReference>
<evidence type="ECO:0000313" key="12">
    <source>
        <dbReference type="EMBL" id="CAH1790500.1"/>
    </source>
</evidence>
<dbReference type="Pfam" id="PF01400">
    <property type="entry name" value="Astacin"/>
    <property type="match status" value="1"/>
</dbReference>
<keyword evidence="4 8" id="KW-0862">Zinc</keyword>
<keyword evidence="3 8" id="KW-0378">Hydrolase</keyword>
<evidence type="ECO:0000256" key="5">
    <source>
        <dbReference type="ARBA" id="ARBA00023049"/>
    </source>
</evidence>
<dbReference type="InterPro" id="IPR035914">
    <property type="entry name" value="Sperma_CUB_dom_sf"/>
</dbReference>
<protein>
    <recommendedName>
        <fullName evidence="8">Metalloendopeptidase</fullName>
        <ecNumber evidence="8">3.4.24.-</ecNumber>
    </recommendedName>
</protein>
<keyword evidence="2 8" id="KW-0479">Metal-binding</keyword>
<name>A0A8S4PBF6_OWEFU</name>
<dbReference type="Pfam" id="PF00431">
    <property type="entry name" value="CUB"/>
    <property type="match status" value="1"/>
</dbReference>
<evidence type="ECO:0000256" key="1">
    <source>
        <dbReference type="ARBA" id="ARBA00022670"/>
    </source>
</evidence>
<evidence type="ECO:0000256" key="6">
    <source>
        <dbReference type="ARBA" id="ARBA00023157"/>
    </source>
</evidence>
<organism evidence="12 13">
    <name type="scientific">Owenia fusiformis</name>
    <name type="common">Polychaete worm</name>
    <dbReference type="NCBI Taxonomy" id="6347"/>
    <lineage>
        <taxon>Eukaryota</taxon>
        <taxon>Metazoa</taxon>
        <taxon>Spiralia</taxon>
        <taxon>Lophotrochozoa</taxon>
        <taxon>Annelida</taxon>
        <taxon>Polychaeta</taxon>
        <taxon>Sedentaria</taxon>
        <taxon>Canalipalpata</taxon>
        <taxon>Sabellida</taxon>
        <taxon>Oweniida</taxon>
        <taxon>Oweniidae</taxon>
        <taxon>Owenia</taxon>
    </lineage>
</organism>
<dbReference type="SUPFAM" id="SSF55486">
    <property type="entry name" value="Metalloproteases ('zincins'), catalytic domain"/>
    <property type="match status" value="1"/>
</dbReference>
<dbReference type="OrthoDB" id="5819035at2759"/>
<evidence type="ECO:0000256" key="9">
    <source>
        <dbReference type="SAM" id="MobiDB-lite"/>
    </source>
</evidence>
<evidence type="ECO:0000256" key="7">
    <source>
        <dbReference type="PROSITE-ProRule" id="PRU00059"/>
    </source>
</evidence>
<comment type="cofactor">
    <cofactor evidence="8">
        <name>Zn(2+)</name>
        <dbReference type="ChEBI" id="CHEBI:29105"/>
    </cofactor>
    <text evidence="8">Binds 1 zinc ion per subunit.</text>
</comment>
<dbReference type="PANTHER" id="PTHR10127">
    <property type="entry name" value="DISCOIDIN, CUB, EGF, LAMININ , AND ZINC METALLOPROTEASE DOMAIN CONTAINING"/>
    <property type="match status" value="1"/>
</dbReference>
<dbReference type="InterPro" id="IPR006026">
    <property type="entry name" value="Peptidase_Metallo"/>
</dbReference>
<reference evidence="12" key="1">
    <citation type="submission" date="2022-03" db="EMBL/GenBank/DDBJ databases">
        <authorList>
            <person name="Martin C."/>
        </authorList>
    </citation>
    <scope>NUCLEOTIDE SEQUENCE</scope>
</reference>
<dbReference type="InterPro" id="IPR024079">
    <property type="entry name" value="MetalloPept_cat_dom_sf"/>
</dbReference>
<evidence type="ECO:0000256" key="2">
    <source>
        <dbReference type="ARBA" id="ARBA00022723"/>
    </source>
</evidence>
<dbReference type="EC" id="3.4.24.-" evidence="8"/>
<keyword evidence="1 8" id="KW-0645">Protease</keyword>
<dbReference type="SUPFAM" id="SSF49854">
    <property type="entry name" value="Spermadhesin, CUB domain"/>
    <property type="match status" value="1"/>
</dbReference>
<dbReference type="GO" id="GO:0008270">
    <property type="term" value="F:zinc ion binding"/>
    <property type="evidence" value="ECO:0007669"/>
    <property type="project" value="InterPro"/>
</dbReference>
<feature type="domain" description="Peptidase M12A" evidence="11">
    <location>
        <begin position="242"/>
        <end position="448"/>
    </location>
</feature>
<dbReference type="PANTHER" id="PTHR10127:SF780">
    <property type="entry name" value="METALLOENDOPEPTIDASE"/>
    <property type="match status" value="1"/>
</dbReference>
<dbReference type="Proteomes" id="UP000749559">
    <property type="component" value="Unassembled WGS sequence"/>
</dbReference>
<accession>A0A8S4PBF6</accession>
<evidence type="ECO:0000256" key="8">
    <source>
        <dbReference type="RuleBase" id="RU361183"/>
    </source>
</evidence>
<gene>
    <name evidence="12" type="ORF">OFUS_LOCUS15696</name>
</gene>
<feature type="compositionally biased region" description="Acidic residues" evidence="9">
    <location>
        <begin position="98"/>
        <end position="112"/>
    </location>
</feature>
<evidence type="ECO:0000313" key="13">
    <source>
        <dbReference type="Proteomes" id="UP000749559"/>
    </source>
</evidence>
<dbReference type="GO" id="GO:0006508">
    <property type="term" value="P:proteolysis"/>
    <property type="evidence" value="ECO:0007669"/>
    <property type="project" value="UniProtKB-KW"/>
</dbReference>
<dbReference type="SMART" id="SM00042">
    <property type="entry name" value="CUB"/>
    <property type="match status" value="1"/>
</dbReference>
<dbReference type="CDD" id="cd00041">
    <property type="entry name" value="CUB"/>
    <property type="match status" value="1"/>
</dbReference>